<protein>
    <recommendedName>
        <fullName evidence="2">Myb-like DNA-binding domain-containing protein</fullName>
    </recommendedName>
</protein>
<evidence type="ECO:0000259" key="2">
    <source>
        <dbReference type="Pfam" id="PF22980"/>
    </source>
</evidence>
<evidence type="ECO:0000256" key="1">
    <source>
        <dbReference type="SAM" id="MobiDB-lite"/>
    </source>
</evidence>
<reference evidence="3" key="1">
    <citation type="submission" date="2022-07" db="EMBL/GenBank/DDBJ databases">
        <title>Draft genome sequence of Zalerion maritima ATCC 34329, a (micro)plastics degrading marine fungus.</title>
        <authorList>
            <person name="Paco A."/>
            <person name="Goncalves M.F.M."/>
            <person name="Rocha-Santos T.A.P."/>
            <person name="Alves A."/>
        </authorList>
    </citation>
    <scope>NUCLEOTIDE SEQUENCE</scope>
    <source>
        <strain evidence="3">ATCC 34329</strain>
    </source>
</reference>
<evidence type="ECO:0000313" key="4">
    <source>
        <dbReference type="Proteomes" id="UP001201980"/>
    </source>
</evidence>
<dbReference type="EMBL" id="JAKWBI020000115">
    <property type="protein sequence ID" value="KAJ2902368.1"/>
    <property type="molecule type" value="Genomic_DNA"/>
</dbReference>
<dbReference type="Pfam" id="PF22980">
    <property type="entry name" value="Myb_DNA-bind_8"/>
    <property type="match status" value="1"/>
</dbReference>
<proteinExistence type="predicted"/>
<dbReference type="Proteomes" id="UP001201980">
    <property type="component" value="Unassembled WGS sequence"/>
</dbReference>
<feature type="compositionally biased region" description="Basic residues" evidence="1">
    <location>
        <begin position="104"/>
        <end position="125"/>
    </location>
</feature>
<dbReference type="InterPro" id="IPR054505">
    <property type="entry name" value="Myb_DNA-bind_8"/>
</dbReference>
<gene>
    <name evidence="3" type="ORF">MKZ38_000685</name>
</gene>
<dbReference type="AlphaFoldDB" id="A0AAD5RR99"/>
<sequence length="290" mass="30636">MAPIDHETQLRFLVSCIRNSDGGKPDFDAVAKDQGIVSKGAASQDMDVINQLRFVRGAKRYERLVKQANGPKPAADSSPTAAGGDGEDTGGDGDGAGPSTPKKTTPKKRAAPRAKKATPAKRTKKNKDGDDAGDDADVESAAVSTPATAAKKRAPRKKATPKSEPVVKDEDEDEAGGEGMGPKAESSDDVATLAADDGSFDFDFVTSQGFPPFDYAIARKQAGVRCVSKRRYVEAEMKGQKKEECRVKICDGDAPSSTAESMPISPWPFMGQIGGGSFTPINRRRSAART</sequence>
<organism evidence="3 4">
    <name type="scientific">Zalerion maritima</name>
    <dbReference type="NCBI Taxonomy" id="339359"/>
    <lineage>
        <taxon>Eukaryota</taxon>
        <taxon>Fungi</taxon>
        <taxon>Dikarya</taxon>
        <taxon>Ascomycota</taxon>
        <taxon>Pezizomycotina</taxon>
        <taxon>Sordariomycetes</taxon>
        <taxon>Lulworthiomycetidae</taxon>
        <taxon>Lulworthiales</taxon>
        <taxon>Lulworthiaceae</taxon>
        <taxon>Zalerion</taxon>
    </lineage>
</organism>
<accession>A0AAD5RR99</accession>
<name>A0AAD5RR99_9PEZI</name>
<feature type="compositionally biased region" description="Basic residues" evidence="1">
    <location>
        <begin position="150"/>
        <end position="160"/>
    </location>
</feature>
<feature type="region of interest" description="Disordered" evidence="1">
    <location>
        <begin position="64"/>
        <end position="192"/>
    </location>
</feature>
<comment type="caution">
    <text evidence="3">The sequence shown here is derived from an EMBL/GenBank/DDBJ whole genome shotgun (WGS) entry which is preliminary data.</text>
</comment>
<feature type="region of interest" description="Disordered" evidence="1">
    <location>
        <begin position="253"/>
        <end position="290"/>
    </location>
</feature>
<evidence type="ECO:0000313" key="3">
    <source>
        <dbReference type="EMBL" id="KAJ2902368.1"/>
    </source>
</evidence>
<feature type="domain" description="Myb-like DNA-binding" evidence="2">
    <location>
        <begin position="7"/>
        <end position="43"/>
    </location>
</feature>
<keyword evidence="4" id="KW-1185">Reference proteome</keyword>